<dbReference type="PIRSF" id="PIRSF006779">
    <property type="entry name" value="UCP006779"/>
    <property type="match status" value="1"/>
</dbReference>
<dbReference type="SUPFAM" id="SSF101852">
    <property type="entry name" value="Bacterial fluorinating enzyme, C-terminal domain"/>
    <property type="match status" value="1"/>
</dbReference>
<dbReference type="Gene3D" id="3.40.50.10790">
    <property type="entry name" value="S-adenosyl-l-methionine hydroxide adenosyltransferase, N-terminal"/>
    <property type="match status" value="1"/>
</dbReference>
<dbReference type="Pfam" id="PF20257">
    <property type="entry name" value="SAM_HAT_C"/>
    <property type="match status" value="1"/>
</dbReference>
<dbReference type="PANTHER" id="PTHR35092:SF1">
    <property type="entry name" value="CHLORINASE MJ1651"/>
    <property type="match status" value="1"/>
</dbReference>
<proteinExistence type="inferred from homology"/>
<protein>
    <recommendedName>
        <fullName evidence="6">SAM-dependent chlorinase/fluorinase</fullName>
    </recommendedName>
</protein>
<feature type="domain" description="S-adenosyl-l-methionine hydroxide adenosyltransferase N-terminal" evidence="3">
    <location>
        <begin position="16"/>
        <end position="161"/>
    </location>
</feature>
<dbReference type="AlphaFoldDB" id="A0A7C4D7S9"/>
<comment type="caution">
    <text evidence="5">The sequence shown here is derived from an EMBL/GenBank/DDBJ whole genome shotgun (WGS) entry which is preliminary data.</text>
</comment>
<evidence type="ECO:0000256" key="2">
    <source>
        <dbReference type="ARBA" id="ARBA00024035"/>
    </source>
</evidence>
<evidence type="ECO:0000313" key="5">
    <source>
        <dbReference type="EMBL" id="HGM58742.1"/>
    </source>
</evidence>
<dbReference type="InterPro" id="IPR046470">
    <property type="entry name" value="SAM_HAT_C"/>
</dbReference>
<dbReference type="Pfam" id="PF01887">
    <property type="entry name" value="SAM_HAT_N"/>
    <property type="match status" value="1"/>
</dbReference>
<reference evidence="5" key="1">
    <citation type="journal article" date="2020" name="mSystems">
        <title>Genome- and Community-Level Interaction Insights into Carbon Utilization and Element Cycling Functions of Hydrothermarchaeota in Hydrothermal Sediment.</title>
        <authorList>
            <person name="Zhou Z."/>
            <person name="Liu Y."/>
            <person name="Xu W."/>
            <person name="Pan J."/>
            <person name="Luo Z.H."/>
            <person name="Li M."/>
        </authorList>
    </citation>
    <scope>NUCLEOTIDE SEQUENCE [LARGE SCALE GENOMIC DNA]</scope>
    <source>
        <strain evidence="5">SpSt-642</strain>
    </source>
</reference>
<dbReference type="EMBL" id="DTBJ01000029">
    <property type="protein sequence ID" value="HGM58742.1"/>
    <property type="molecule type" value="Genomic_DNA"/>
</dbReference>
<evidence type="ECO:0000259" key="4">
    <source>
        <dbReference type="Pfam" id="PF20257"/>
    </source>
</evidence>
<keyword evidence="1" id="KW-0949">S-adenosyl-L-methionine</keyword>
<feature type="domain" description="S-adenosyl-l-methionine hydroxide adenosyltransferase C-terminal" evidence="4">
    <location>
        <begin position="187"/>
        <end position="273"/>
    </location>
</feature>
<dbReference type="InterPro" id="IPR002747">
    <property type="entry name" value="SAM_OH_AdoTrfase"/>
</dbReference>
<sequence length="278" mass="31489">MFIENSHINSIKRRFIALVTDYGYKDPYVGVVKSVIKTINPYVEIIDLTHDVNRHDVLEAAIILLVSAKYFPRKTIFMCIVDPDVGSERKALLIQTRNYYLIGPDNGCLTLLAQQDGIVKIFDISSSKYALAERSHTFHGRDVFAPVSAYLSLGIEPELLGIPISINEIKLLDFKKPIVRNNIIEAEAIYIDIFGNIMTNISSELVSELNINTGDLLKININNKIFNCKFVKYFSQVNPGQYACYINSWNYFEIAINRGNAARELGVNRGDKVLVEFK</sequence>
<evidence type="ECO:0008006" key="6">
    <source>
        <dbReference type="Google" id="ProtNLM"/>
    </source>
</evidence>
<name>A0A7C4D7S9_STAMA</name>
<dbReference type="InterPro" id="IPR023227">
    <property type="entry name" value="SAM_OH_AdoTrfase_C_sf"/>
</dbReference>
<evidence type="ECO:0000259" key="3">
    <source>
        <dbReference type="Pfam" id="PF01887"/>
    </source>
</evidence>
<evidence type="ECO:0000256" key="1">
    <source>
        <dbReference type="ARBA" id="ARBA00022691"/>
    </source>
</evidence>
<gene>
    <name evidence="5" type="ORF">ENU14_04055</name>
</gene>
<dbReference type="SUPFAM" id="SSF102522">
    <property type="entry name" value="Bacterial fluorinating enzyme, N-terminal domain"/>
    <property type="match status" value="1"/>
</dbReference>
<comment type="similarity">
    <text evidence="2">Belongs to the SAM hydrolase / SAM-dependent halogenase family.</text>
</comment>
<dbReference type="InterPro" id="IPR046469">
    <property type="entry name" value="SAM_HAT_N"/>
</dbReference>
<dbReference type="Gene3D" id="2.40.30.90">
    <property type="entry name" value="Bacterial fluorinating enzyme like"/>
    <property type="match status" value="1"/>
</dbReference>
<organism evidence="5">
    <name type="scientific">Staphylothermus marinus</name>
    <dbReference type="NCBI Taxonomy" id="2280"/>
    <lineage>
        <taxon>Archaea</taxon>
        <taxon>Thermoproteota</taxon>
        <taxon>Thermoprotei</taxon>
        <taxon>Desulfurococcales</taxon>
        <taxon>Desulfurococcaceae</taxon>
        <taxon>Staphylothermus</taxon>
    </lineage>
</organism>
<dbReference type="PANTHER" id="PTHR35092">
    <property type="entry name" value="CHLORINASE MJ1651"/>
    <property type="match status" value="1"/>
</dbReference>
<dbReference type="InterPro" id="IPR023228">
    <property type="entry name" value="SAM_OH_AdoTrfase_N_sf"/>
</dbReference>
<accession>A0A7C4D7S9</accession>